<geneLocation type="plasmid" evidence="2 3">
    <name>p_unnamed1</name>
</geneLocation>
<dbReference type="AlphaFoldDB" id="A0A6G7WKS1"/>
<dbReference type="Gene3D" id="1.10.510.10">
    <property type="entry name" value="Transferase(Phosphotransferase) domain 1"/>
    <property type="match status" value="1"/>
</dbReference>
<sequence>MLKNNNFHMSHFECGSSHLETDHLVLELSHDHFSYQRIRELAPIQESAPLFLDLTDIAEGETHVRLTYHVSERIKPFRALQTEEYAVKLAICHQLMQDQVLAHTADYVSLHPSTLFYYPMQTVRYTYRANAMMPREAKWLPVKRYQALILSVLTGVSYEICLTDTASVSRKGNALIQSLAEAQTPLELTAIIADAYNFVVYAEIQNRTTFASGFKKKTLYGFLTSAVLVLGAVGVTRYWGNQERDTAVAGLEAQLVQQEQEIRAQNHLLQGEYTQAVQLYAENGKDPAFLADLYFQNGLYQEALNLDPTYLEPVVQALSATGEHSRIIDLTLPEEAADLQALLQLEKHIVAYNTEALLNALPFLESEATATRMGEAFLANNHLAGAEKVLEKFAITTLELELAIRQTEADLAQAEQVLSEVKDDDKQKEEKRKVQENTIAQLTERKETLQSQLHAEKNGANRDG</sequence>
<keyword evidence="2" id="KW-0614">Plasmid</keyword>
<feature type="compositionally biased region" description="Basic and acidic residues" evidence="1">
    <location>
        <begin position="443"/>
        <end position="464"/>
    </location>
</feature>
<evidence type="ECO:0000256" key="1">
    <source>
        <dbReference type="SAM" id="MobiDB-lite"/>
    </source>
</evidence>
<dbReference type="RefSeq" id="WP_166063818.1">
    <property type="nucleotide sequence ID" value="NZ_CP049890.1"/>
</dbReference>
<dbReference type="GeneID" id="94553966"/>
<evidence type="ECO:0000313" key="2">
    <source>
        <dbReference type="EMBL" id="QIK52797.1"/>
    </source>
</evidence>
<protein>
    <recommendedName>
        <fullName evidence="4">Type VII secretion protein EssB</fullName>
    </recommendedName>
</protein>
<feature type="region of interest" description="Disordered" evidence="1">
    <location>
        <begin position="442"/>
        <end position="464"/>
    </location>
</feature>
<reference evidence="2 3" key="1">
    <citation type="journal article" date="2017" name="Int. J. Syst. Evol. Microbiol.">
        <title>Jeotgalibaca porci sp. nov. and Jeotgalibaca arthritidis sp. nov., isolated from pigs, and emended description of the genus Jeotgalibaca.</title>
        <authorList>
            <person name="Zamora L."/>
            <person name="Perez-Sancho M."/>
            <person name="Dominguez L."/>
            <person name="Fernandez-Garayzabal J.F."/>
            <person name="Vela A.I."/>
        </authorList>
    </citation>
    <scope>NUCLEOTIDE SEQUENCE [LARGE SCALE GENOMIC DNA]</scope>
    <source>
        <strain evidence="2 3">CCUG 69148</strain>
        <plasmid evidence="2 3">p_unnamed1</plasmid>
    </source>
</reference>
<accession>A0A6G7WKS1</accession>
<dbReference type="KEGG" id="jpo:G7058_11770"/>
<gene>
    <name evidence="2" type="ORF">G7058_11770</name>
</gene>
<dbReference type="Proteomes" id="UP000501830">
    <property type="component" value="Plasmid p_unnamed1"/>
</dbReference>
<dbReference type="EMBL" id="CP049890">
    <property type="protein sequence ID" value="QIK52797.1"/>
    <property type="molecule type" value="Genomic_DNA"/>
</dbReference>
<name>A0A6G7WKS1_9LACT</name>
<organism evidence="2 3">
    <name type="scientific">Jeotgalibaca porci</name>
    <dbReference type="NCBI Taxonomy" id="1868793"/>
    <lineage>
        <taxon>Bacteria</taxon>
        <taxon>Bacillati</taxon>
        <taxon>Bacillota</taxon>
        <taxon>Bacilli</taxon>
        <taxon>Lactobacillales</taxon>
        <taxon>Carnobacteriaceae</taxon>
        <taxon>Jeotgalibaca</taxon>
    </lineage>
</organism>
<keyword evidence="3" id="KW-1185">Reference proteome</keyword>
<evidence type="ECO:0000313" key="3">
    <source>
        <dbReference type="Proteomes" id="UP000501830"/>
    </source>
</evidence>
<evidence type="ECO:0008006" key="4">
    <source>
        <dbReference type="Google" id="ProtNLM"/>
    </source>
</evidence>
<proteinExistence type="predicted"/>